<proteinExistence type="predicted"/>
<evidence type="ECO:0000313" key="1">
    <source>
        <dbReference type="EMBL" id="KAG0441716.1"/>
    </source>
</evidence>
<evidence type="ECO:0000313" key="2">
    <source>
        <dbReference type="Proteomes" id="UP000805193"/>
    </source>
</evidence>
<sequence>MAANDTIFGWTFQGPMFLHSSLSGSANTIVCVLITSLRTHDDNERGPEWLPAEPGDWPKCRALCDSFPAMQAERRQEHHVLHTARETTPELLNLSSHNEMLRKEIETIKQDLRKYDYTARFVNSTIKKLRRTPSTQDDAPPSARVNEELPERLRRHRYDIVKKNVEVCALVEHVEKTNHSIDLDNSSILGMEKNWCRRFLLLSWHIQCTRGNVNRSTGTLPSSYVSGLREIIRRAPGGVRVRGQARPAQMNTGTGTSLFTKKRRLGSCGEREELKWFTWAQKIMCSRAWCVCPAGLLYAAPCNSSTP</sequence>
<protein>
    <submittedName>
        <fullName evidence="1">Uncharacterized protein</fullName>
    </submittedName>
</protein>
<name>A0AC60QS92_IXOPE</name>
<keyword evidence="2" id="KW-1185">Reference proteome</keyword>
<dbReference type="EMBL" id="JABSTQ010004570">
    <property type="protein sequence ID" value="KAG0441716.1"/>
    <property type="molecule type" value="Genomic_DNA"/>
</dbReference>
<reference evidence="1 2" key="1">
    <citation type="journal article" date="2020" name="Cell">
        <title>Large-Scale Comparative Analyses of Tick Genomes Elucidate Their Genetic Diversity and Vector Capacities.</title>
        <authorList>
            <consortium name="Tick Genome and Microbiome Consortium (TIGMIC)"/>
            <person name="Jia N."/>
            <person name="Wang J."/>
            <person name="Shi W."/>
            <person name="Du L."/>
            <person name="Sun Y."/>
            <person name="Zhan W."/>
            <person name="Jiang J.F."/>
            <person name="Wang Q."/>
            <person name="Zhang B."/>
            <person name="Ji P."/>
            <person name="Bell-Sakyi L."/>
            <person name="Cui X.M."/>
            <person name="Yuan T.T."/>
            <person name="Jiang B.G."/>
            <person name="Yang W.F."/>
            <person name="Lam T.T."/>
            <person name="Chang Q.C."/>
            <person name="Ding S.J."/>
            <person name="Wang X.J."/>
            <person name="Zhu J.G."/>
            <person name="Ruan X.D."/>
            <person name="Zhao L."/>
            <person name="Wei J.T."/>
            <person name="Ye R.Z."/>
            <person name="Que T.C."/>
            <person name="Du C.H."/>
            <person name="Zhou Y.H."/>
            <person name="Cheng J.X."/>
            <person name="Dai P.F."/>
            <person name="Guo W.B."/>
            <person name="Han X.H."/>
            <person name="Huang E.J."/>
            <person name="Li L.F."/>
            <person name="Wei W."/>
            <person name="Gao Y.C."/>
            <person name="Liu J.Z."/>
            <person name="Shao H.Z."/>
            <person name="Wang X."/>
            <person name="Wang C.C."/>
            <person name="Yang T.C."/>
            <person name="Huo Q.B."/>
            <person name="Li W."/>
            <person name="Chen H.Y."/>
            <person name="Chen S.E."/>
            <person name="Zhou L.G."/>
            <person name="Ni X.B."/>
            <person name="Tian J.H."/>
            <person name="Sheng Y."/>
            <person name="Liu T."/>
            <person name="Pan Y.S."/>
            <person name="Xia L.Y."/>
            <person name="Li J."/>
            <person name="Zhao F."/>
            <person name="Cao W.C."/>
        </authorList>
    </citation>
    <scope>NUCLEOTIDE SEQUENCE [LARGE SCALE GENOMIC DNA]</scope>
    <source>
        <strain evidence="1">Iper-2018</strain>
    </source>
</reference>
<gene>
    <name evidence="1" type="ORF">HPB47_015877</name>
</gene>
<comment type="caution">
    <text evidence="1">The sequence shown here is derived from an EMBL/GenBank/DDBJ whole genome shotgun (WGS) entry which is preliminary data.</text>
</comment>
<organism evidence="1 2">
    <name type="scientific">Ixodes persulcatus</name>
    <name type="common">Taiga tick</name>
    <dbReference type="NCBI Taxonomy" id="34615"/>
    <lineage>
        <taxon>Eukaryota</taxon>
        <taxon>Metazoa</taxon>
        <taxon>Ecdysozoa</taxon>
        <taxon>Arthropoda</taxon>
        <taxon>Chelicerata</taxon>
        <taxon>Arachnida</taxon>
        <taxon>Acari</taxon>
        <taxon>Parasitiformes</taxon>
        <taxon>Ixodida</taxon>
        <taxon>Ixodoidea</taxon>
        <taxon>Ixodidae</taxon>
        <taxon>Ixodinae</taxon>
        <taxon>Ixodes</taxon>
    </lineage>
</organism>
<dbReference type="Proteomes" id="UP000805193">
    <property type="component" value="Unassembled WGS sequence"/>
</dbReference>
<accession>A0AC60QS92</accession>